<dbReference type="OrthoDB" id="9789139at2"/>
<protein>
    <recommendedName>
        <fullName evidence="3">DGQHR domain-containing protein</fullName>
    </recommendedName>
</protein>
<organism evidence="1 2">
    <name type="scientific">Spirosoma montaniterrae</name>
    <dbReference type="NCBI Taxonomy" id="1178516"/>
    <lineage>
        <taxon>Bacteria</taxon>
        <taxon>Pseudomonadati</taxon>
        <taxon>Bacteroidota</taxon>
        <taxon>Cytophagia</taxon>
        <taxon>Cytophagales</taxon>
        <taxon>Cytophagaceae</taxon>
        <taxon>Spirosoma</taxon>
    </lineage>
</organism>
<reference evidence="1 2" key="1">
    <citation type="submission" date="2016-01" db="EMBL/GenBank/DDBJ databases">
        <authorList>
            <person name="Oliw E.H."/>
        </authorList>
    </citation>
    <scope>NUCLEOTIDE SEQUENCE [LARGE SCALE GENOMIC DNA]</scope>
    <source>
        <strain evidence="1 2">DY10</strain>
    </source>
</reference>
<proteinExistence type="predicted"/>
<name>A0A1P9WYR5_9BACT</name>
<dbReference type="SUPFAM" id="SSF82771">
    <property type="entry name" value="GIY-YIG endonuclease"/>
    <property type="match status" value="1"/>
</dbReference>
<dbReference type="Pfam" id="PF14072">
    <property type="entry name" value="DndB"/>
    <property type="match status" value="1"/>
</dbReference>
<dbReference type="STRING" id="1178516.AWR27_14970"/>
<gene>
    <name evidence="1" type="ORF">AWR27_14970</name>
</gene>
<evidence type="ECO:0000313" key="2">
    <source>
        <dbReference type="Proteomes" id="UP000187941"/>
    </source>
</evidence>
<dbReference type="KEGG" id="smon:AWR27_14970"/>
<keyword evidence="2" id="KW-1185">Reference proteome</keyword>
<dbReference type="CDD" id="cd16414">
    <property type="entry name" value="dndB_like"/>
    <property type="match status" value="1"/>
</dbReference>
<dbReference type="Proteomes" id="UP000187941">
    <property type="component" value="Chromosome"/>
</dbReference>
<dbReference type="NCBIfam" id="TIGR03187">
    <property type="entry name" value="DGQHR"/>
    <property type="match status" value="1"/>
</dbReference>
<sequence>MTDYFDPVTNRGTRKTLIFYRRQFIACPEKWETLTTLYNGLVWKQMKFEVANQDEIPEVEGLYMFTASPKKINAEFINYLFYVGEAQDLRVRYGDYLKKIHNPKSAQYKVHAVIDDYPDHLYFNYVEFPGLNKKGRKEIEDLFLTAFMPPINSKYPQGLERIVRAVYEQYMSINKAIQLPAIKGVIGDWIFYQTVIPFHEIIERIDNDHSIREYKTLDDVLQRDLSKRSKKIKDYLIREKTRFFNSIIIGLYGGNPNWYRFDFAPSAVPEMELDEHILDTIGILELTGSEKLFSIDGQHRIDGIKQALDQQSNKFRNDELPVVIVAHNDTKEGKVRTRRLFSEINTKALKVSGLDDLITNEDNPVDINTRRLYAEFVPFAKDEFIALNATPNISAEATELTSILNLREVNKLLYSDVYKFRDIRPAEEITENLYQISLSFWEQAVSNVSAYKAVLLDRSSTVADYRSKEGGSMLFRPIGIEILADGYHQWQKQKDETKTFWTQFTKIDDSLNGEYWSDVIWNPAKKTMISKSSVKFLREYIKYLLGLDHDVDYVLTEYSKMRGNERVDLVELPAVP</sequence>
<dbReference type="InterPro" id="IPR035901">
    <property type="entry name" value="GIY-YIG_endonuc_sf"/>
</dbReference>
<dbReference type="InterPro" id="IPR017642">
    <property type="entry name" value="DNA_S_mod_DndB"/>
</dbReference>
<dbReference type="EMBL" id="CP014263">
    <property type="protein sequence ID" value="AQG80509.1"/>
    <property type="molecule type" value="Genomic_DNA"/>
</dbReference>
<accession>A0A1P9WYR5</accession>
<dbReference type="InterPro" id="IPR017601">
    <property type="entry name" value="DGQHR-contain_dom"/>
</dbReference>
<dbReference type="AlphaFoldDB" id="A0A1P9WYR5"/>
<evidence type="ECO:0008006" key="3">
    <source>
        <dbReference type="Google" id="ProtNLM"/>
    </source>
</evidence>
<evidence type="ECO:0000313" key="1">
    <source>
        <dbReference type="EMBL" id="AQG80509.1"/>
    </source>
</evidence>
<dbReference type="RefSeq" id="WP_077131935.1">
    <property type="nucleotide sequence ID" value="NZ_CP014263.1"/>
</dbReference>